<protein>
    <submittedName>
        <fullName evidence="1">Uncharacterized protein</fullName>
    </submittedName>
</protein>
<dbReference type="GeneID" id="36573770"/>
<dbReference type="Proteomes" id="UP000241818">
    <property type="component" value="Unassembled WGS sequence"/>
</dbReference>
<reference evidence="1 2" key="1">
    <citation type="journal article" date="2018" name="New Phytol.">
        <title>Comparative genomics and transcriptomics depict ericoid mycorrhizal fungi as versatile saprotrophs and plant mutualists.</title>
        <authorList>
            <person name="Martino E."/>
            <person name="Morin E."/>
            <person name="Grelet G.A."/>
            <person name="Kuo A."/>
            <person name="Kohler A."/>
            <person name="Daghino S."/>
            <person name="Barry K.W."/>
            <person name="Cichocki N."/>
            <person name="Clum A."/>
            <person name="Dockter R.B."/>
            <person name="Hainaut M."/>
            <person name="Kuo R.C."/>
            <person name="LaButti K."/>
            <person name="Lindahl B.D."/>
            <person name="Lindquist E.A."/>
            <person name="Lipzen A."/>
            <person name="Khouja H.R."/>
            <person name="Magnuson J."/>
            <person name="Murat C."/>
            <person name="Ohm R.A."/>
            <person name="Singer S.W."/>
            <person name="Spatafora J.W."/>
            <person name="Wang M."/>
            <person name="Veneault-Fourrey C."/>
            <person name="Henrissat B."/>
            <person name="Grigoriev I.V."/>
            <person name="Martin F.M."/>
            <person name="Perotto S."/>
        </authorList>
    </citation>
    <scope>NUCLEOTIDE SEQUENCE [LARGE SCALE GENOMIC DNA]</scope>
    <source>
        <strain evidence="1 2">ATCC 22711</strain>
    </source>
</reference>
<evidence type="ECO:0000313" key="2">
    <source>
        <dbReference type="Proteomes" id="UP000241818"/>
    </source>
</evidence>
<evidence type="ECO:0000313" key="1">
    <source>
        <dbReference type="EMBL" id="PSS16991.1"/>
    </source>
</evidence>
<organism evidence="1 2">
    <name type="scientific">Amorphotheca resinae ATCC 22711</name>
    <dbReference type="NCBI Taxonomy" id="857342"/>
    <lineage>
        <taxon>Eukaryota</taxon>
        <taxon>Fungi</taxon>
        <taxon>Dikarya</taxon>
        <taxon>Ascomycota</taxon>
        <taxon>Pezizomycotina</taxon>
        <taxon>Leotiomycetes</taxon>
        <taxon>Helotiales</taxon>
        <taxon>Amorphothecaceae</taxon>
        <taxon>Amorphotheca</taxon>
    </lineage>
</organism>
<proteinExistence type="predicted"/>
<keyword evidence="2" id="KW-1185">Reference proteome</keyword>
<gene>
    <name evidence="1" type="ORF">M430DRAFT_276816</name>
</gene>
<accession>A0A2T3B0Q5</accession>
<dbReference type="EMBL" id="KZ679012">
    <property type="protein sequence ID" value="PSS16991.1"/>
    <property type="molecule type" value="Genomic_DNA"/>
</dbReference>
<dbReference type="AlphaFoldDB" id="A0A2T3B0Q5"/>
<sequence length="268" mass="30545">MATTAVGDSSGINSHVEAEIAAIGLQVDELRTMISEFLAQAQTEELHIDMEHLVREFRSRYTALKHIIATDVTRVNSNSINASAKAKVDELRVIIIDFLKRVFPISDTKLADARELIPELQDRFNKLNQRYPFALKKPGETCIQGSLGPRIEIDLTYPHIDLLRYTLGMGLEPSARLGREDKKSLNDEWMEQVGRALHSLKRRLLCPNCGYVHHSPIATGMKQRLSNDMYGFDSEDVTLDEINDWKDRMLEIEEVYIIETGVQDSRYL</sequence>
<dbReference type="InParanoid" id="A0A2T3B0Q5"/>
<name>A0A2T3B0Q5_AMORE</name>
<dbReference type="RefSeq" id="XP_024720499.1">
    <property type="nucleotide sequence ID" value="XM_024865689.1"/>
</dbReference>